<sequence length="114" mass="12922">MKARRDIEQEINRTLSSLDGAQRAEPGDFFFTRLQARLGRAEPADAWERFIGVIARPSVAFTALALILAVNGVMFAMNLPTAERKEQAALQQAFQDDEYQLSLTNFYELEKPEQ</sequence>
<dbReference type="AlphaFoldDB" id="A0A3N4M7D4"/>
<accession>A0A3N4M7D4</accession>
<keyword evidence="1" id="KW-1133">Transmembrane helix</keyword>
<proteinExistence type="predicted"/>
<protein>
    <submittedName>
        <fullName evidence="2">Uncharacterized protein</fullName>
    </submittedName>
</protein>
<gene>
    <name evidence="2" type="ORF">EG028_19870</name>
</gene>
<dbReference type="Proteomes" id="UP000279089">
    <property type="component" value="Unassembled WGS sequence"/>
</dbReference>
<evidence type="ECO:0000313" key="3">
    <source>
        <dbReference type="Proteomes" id="UP000279089"/>
    </source>
</evidence>
<reference evidence="3" key="1">
    <citation type="submission" date="2018-11" db="EMBL/GenBank/DDBJ databases">
        <title>Chitinophaga lutea sp.nov., isolate from arsenic contaminated soil.</title>
        <authorList>
            <person name="Zong Y."/>
        </authorList>
    </citation>
    <scope>NUCLEOTIDE SEQUENCE [LARGE SCALE GENOMIC DNA]</scope>
    <source>
        <strain evidence="3">YLT18</strain>
    </source>
</reference>
<organism evidence="2 3">
    <name type="scientific">Chitinophaga barathri</name>
    <dbReference type="NCBI Taxonomy" id="1647451"/>
    <lineage>
        <taxon>Bacteria</taxon>
        <taxon>Pseudomonadati</taxon>
        <taxon>Bacteroidota</taxon>
        <taxon>Chitinophagia</taxon>
        <taxon>Chitinophagales</taxon>
        <taxon>Chitinophagaceae</taxon>
        <taxon>Chitinophaga</taxon>
    </lineage>
</organism>
<comment type="caution">
    <text evidence="2">The sequence shown here is derived from an EMBL/GenBank/DDBJ whole genome shotgun (WGS) entry which is preliminary data.</text>
</comment>
<evidence type="ECO:0000256" key="1">
    <source>
        <dbReference type="SAM" id="Phobius"/>
    </source>
</evidence>
<keyword evidence="1" id="KW-0812">Transmembrane</keyword>
<dbReference type="EMBL" id="RMBX01000011">
    <property type="protein sequence ID" value="RPD39384.1"/>
    <property type="molecule type" value="Genomic_DNA"/>
</dbReference>
<keyword evidence="3" id="KW-1185">Reference proteome</keyword>
<feature type="transmembrane region" description="Helical" evidence="1">
    <location>
        <begin position="59"/>
        <end position="77"/>
    </location>
</feature>
<evidence type="ECO:0000313" key="2">
    <source>
        <dbReference type="EMBL" id="RPD39384.1"/>
    </source>
</evidence>
<name>A0A3N4M7D4_9BACT</name>
<dbReference type="OrthoDB" id="886712at2"/>
<dbReference type="RefSeq" id="WP_120518026.1">
    <property type="nucleotide sequence ID" value="NZ_QXZY01000011.1"/>
</dbReference>
<keyword evidence="1" id="KW-0472">Membrane</keyword>